<proteinExistence type="predicted"/>
<name>A0AA37KBL4_9BACT</name>
<accession>A0AA37KBL4</accession>
<reference evidence="1" key="1">
    <citation type="submission" date="2022-01" db="EMBL/GenBank/DDBJ databases">
        <title>Novel bile acid biosynthetic pathways are enriched in the microbiome of centenarians.</title>
        <authorList>
            <person name="Sato Y."/>
            <person name="Atarashi K."/>
            <person name="Plichta R.D."/>
            <person name="Arai Y."/>
            <person name="Sasajima S."/>
            <person name="Kearney M.S."/>
            <person name="Suda W."/>
            <person name="Takeshita K."/>
            <person name="Sasaki T."/>
            <person name="Okamoto S."/>
            <person name="Skelly N.A."/>
            <person name="Okamura Y."/>
            <person name="Vlamakis H."/>
            <person name="Li Y."/>
            <person name="Tanoue T."/>
            <person name="Takei H."/>
            <person name="Nittono H."/>
            <person name="Narushima S."/>
            <person name="Irie J."/>
            <person name="Itoh H."/>
            <person name="Moriya K."/>
            <person name="Sugiura Y."/>
            <person name="Suematsu M."/>
            <person name="Moritoki N."/>
            <person name="Shibata S."/>
            <person name="Littman R.D."/>
            <person name="Fischbach A.M."/>
            <person name="Uwamino Y."/>
            <person name="Inoue T."/>
            <person name="Honda A."/>
            <person name="Hattori M."/>
            <person name="Murai T."/>
            <person name="Xavier J.R."/>
            <person name="Hirose N."/>
            <person name="Honda K."/>
        </authorList>
    </citation>
    <scope>NUCLEOTIDE SEQUENCE</scope>
    <source>
        <strain evidence="1">CE91-St3</strain>
    </source>
</reference>
<gene>
    <name evidence="1" type="ORF">CE91St3_34370</name>
</gene>
<dbReference type="Proteomes" id="UP001055114">
    <property type="component" value="Unassembled WGS sequence"/>
</dbReference>
<protein>
    <submittedName>
        <fullName evidence="1">Uncharacterized protein</fullName>
    </submittedName>
</protein>
<dbReference type="EMBL" id="BQNZ01000003">
    <property type="protein sequence ID" value="GKH73574.1"/>
    <property type="molecule type" value="Genomic_DNA"/>
</dbReference>
<evidence type="ECO:0000313" key="2">
    <source>
        <dbReference type="Proteomes" id="UP001055114"/>
    </source>
</evidence>
<dbReference type="RefSeq" id="WP_075967686.1">
    <property type="nucleotide sequence ID" value="NZ_BQNZ01000003.1"/>
</dbReference>
<organism evidence="1 2">
    <name type="scientific">Parabacteroides merdae</name>
    <dbReference type="NCBI Taxonomy" id="46503"/>
    <lineage>
        <taxon>Bacteria</taxon>
        <taxon>Pseudomonadati</taxon>
        <taxon>Bacteroidota</taxon>
        <taxon>Bacteroidia</taxon>
        <taxon>Bacteroidales</taxon>
        <taxon>Tannerellaceae</taxon>
        <taxon>Parabacteroides</taxon>
    </lineage>
</organism>
<sequence length="97" mass="11052">MKVGEKPSFDEYFHFLDGKYKCLWTLEPMKSYGTNRPSLLRLYAIKLGPNCYLIVYGGIKLGDTIQNSPVLKDKVFNKIDNVLNYLKANGIEDSADI</sequence>
<comment type="caution">
    <text evidence="1">The sequence shown here is derived from an EMBL/GenBank/DDBJ whole genome shotgun (WGS) entry which is preliminary data.</text>
</comment>
<dbReference type="AlphaFoldDB" id="A0AA37KBL4"/>
<evidence type="ECO:0000313" key="1">
    <source>
        <dbReference type="EMBL" id="GKH73574.1"/>
    </source>
</evidence>